<keyword evidence="3" id="KW-1185">Reference proteome</keyword>
<feature type="compositionally biased region" description="Basic and acidic residues" evidence="1">
    <location>
        <begin position="426"/>
        <end position="446"/>
    </location>
</feature>
<feature type="region of interest" description="Disordered" evidence="1">
    <location>
        <begin position="421"/>
        <end position="457"/>
    </location>
</feature>
<evidence type="ECO:0000256" key="1">
    <source>
        <dbReference type="SAM" id="MobiDB-lite"/>
    </source>
</evidence>
<accession>A0A8T0I318</accession>
<feature type="region of interest" description="Disordered" evidence="1">
    <location>
        <begin position="397"/>
        <end position="416"/>
    </location>
</feature>
<protein>
    <submittedName>
        <fullName evidence="2">Uncharacterized protein</fullName>
    </submittedName>
</protein>
<dbReference type="AlphaFoldDB" id="A0A8T0I318"/>
<proteinExistence type="predicted"/>
<reference evidence="2" key="1">
    <citation type="submission" date="2020-06" db="EMBL/GenBank/DDBJ databases">
        <title>WGS assembly of Ceratodon purpureus strain R40.</title>
        <authorList>
            <person name="Carey S.B."/>
            <person name="Jenkins J."/>
            <person name="Shu S."/>
            <person name="Lovell J.T."/>
            <person name="Sreedasyam A."/>
            <person name="Maumus F."/>
            <person name="Tiley G.P."/>
            <person name="Fernandez-Pozo N."/>
            <person name="Barry K."/>
            <person name="Chen C."/>
            <person name="Wang M."/>
            <person name="Lipzen A."/>
            <person name="Daum C."/>
            <person name="Saski C.A."/>
            <person name="Payton A.C."/>
            <person name="Mcbreen J.C."/>
            <person name="Conrad R.E."/>
            <person name="Kollar L.M."/>
            <person name="Olsson S."/>
            <person name="Huttunen S."/>
            <person name="Landis J.B."/>
            <person name="Wickett N.J."/>
            <person name="Johnson M.G."/>
            <person name="Rensing S.A."/>
            <person name="Grimwood J."/>
            <person name="Schmutz J."/>
            <person name="Mcdaniel S.F."/>
        </authorList>
    </citation>
    <scope>NUCLEOTIDE SEQUENCE</scope>
    <source>
        <strain evidence="2">R40</strain>
    </source>
</reference>
<dbReference type="Proteomes" id="UP000822688">
    <property type="component" value="Chromosome 5"/>
</dbReference>
<organism evidence="2 3">
    <name type="scientific">Ceratodon purpureus</name>
    <name type="common">Fire moss</name>
    <name type="synonym">Dicranum purpureum</name>
    <dbReference type="NCBI Taxonomy" id="3225"/>
    <lineage>
        <taxon>Eukaryota</taxon>
        <taxon>Viridiplantae</taxon>
        <taxon>Streptophyta</taxon>
        <taxon>Embryophyta</taxon>
        <taxon>Bryophyta</taxon>
        <taxon>Bryophytina</taxon>
        <taxon>Bryopsida</taxon>
        <taxon>Dicranidae</taxon>
        <taxon>Pseudoditrichales</taxon>
        <taxon>Ditrichaceae</taxon>
        <taxon>Ceratodon</taxon>
    </lineage>
</organism>
<dbReference type="EMBL" id="CM026425">
    <property type="protein sequence ID" value="KAG0577191.1"/>
    <property type="molecule type" value="Genomic_DNA"/>
</dbReference>
<evidence type="ECO:0000313" key="3">
    <source>
        <dbReference type="Proteomes" id="UP000822688"/>
    </source>
</evidence>
<comment type="caution">
    <text evidence="2">The sequence shown here is derived from an EMBL/GenBank/DDBJ whole genome shotgun (WGS) entry which is preliminary data.</text>
</comment>
<evidence type="ECO:0000313" key="2">
    <source>
        <dbReference type="EMBL" id="KAG0577191.1"/>
    </source>
</evidence>
<sequence>MATALEQKRNNQLKERAVELEFQINRLGIQGRAYYEASQIKLRRNRMLIRAARTTNMLLHSALELLKQKELASRKESAGLDGVRKQAKILRAQFDAERAKAVYLQLDLQKQITETRSAEIDCADVLDPNTPIMEQIRLIDARLGAIFSKTKDTQVVELHFENLLKPMREERGIFAGQIDSLTNVIDAKNHQLMQLRMVVFDGNKSRLQAKKELEELITIWFAGKRAEIGPDLQKRMLRQIRKIKMVMDVDSMRAMYSQFLFQQKQVAYLQEVKKELHTSLSQLRNTAEIPMAYQRRESLGISQVHSLADNTKKNVRRLSEFKPRKNSYPLELIVEGTAKLVDKLHYGCEGLADRGFTHQMDTLVKVQNRLILLLSQLNNKMNFLKELAEELKEAEKAKAAGLEPPPSKLMSKDDEKVNYLGHTKKTHEEILAEREEEEKKEAERARRAATPPKKSPY</sequence>
<gene>
    <name evidence="2" type="ORF">KC19_5G137700</name>
</gene>
<name>A0A8T0I318_CERPU</name>